<gene>
    <name evidence="1" type="ORF">COLO4_33585</name>
</gene>
<evidence type="ECO:0000313" key="2">
    <source>
        <dbReference type="Proteomes" id="UP000187203"/>
    </source>
</evidence>
<organism evidence="1 2">
    <name type="scientific">Corchorus olitorius</name>
    <dbReference type="NCBI Taxonomy" id="93759"/>
    <lineage>
        <taxon>Eukaryota</taxon>
        <taxon>Viridiplantae</taxon>
        <taxon>Streptophyta</taxon>
        <taxon>Embryophyta</taxon>
        <taxon>Tracheophyta</taxon>
        <taxon>Spermatophyta</taxon>
        <taxon>Magnoliopsida</taxon>
        <taxon>eudicotyledons</taxon>
        <taxon>Gunneridae</taxon>
        <taxon>Pentapetalae</taxon>
        <taxon>rosids</taxon>
        <taxon>malvids</taxon>
        <taxon>Malvales</taxon>
        <taxon>Malvaceae</taxon>
        <taxon>Grewioideae</taxon>
        <taxon>Apeibeae</taxon>
        <taxon>Corchorus</taxon>
    </lineage>
</organism>
<comment type="caution">
    <text evidence="1">The sequence shown here is derived from an EMBL/GenBank/DDBJ whole genome shotgun (WGS) entry which is preliminary data.</text>
</comment>
<dbReference type="Proteomes" id="UP000187203">
    <property type="component" value="Unassembled WGS sequence"/>
</dbReference>
<name>A0A1R3GSN9_9ROSI</name>
<proteinExistence type="predicted"/>
<sequence length="71" mass="7997">MSHILSISTIVTYEPPINRASQAESHRRSVDVAFTAQELRASLRKQLPNAPNLDDLISDIQSSNMFDTHNF</sequence>
<accession>A0A1R3GSN9</accession>
<dbReference type="AlphaFoldDB" id="A0A1R3GSN9"/>
<keyword evidence="2" id="KW-1185">Reference proteome</keyword>
<reference evidence="2" key="1">
    <citation type="submission" date="2013-09" db="EMBL/GenBank/DDBJ databases">
        <title>Corchorus olitorius genome sequencing.</title>
        <authorList>
            <person name="Alam M."/>
            <person name="Haque M.S."/>
            <person name="Islam M.S."/>
            <person name="Emdad E.M."/>
            <person name="Islam M.M."/>
            <person name="Ahmed B."/>
            <person name="Halim A."/>
            <person name="Hossen Q.M.M."/>
            <person name="Hossain M.Z."/>
            <person name="Ahmed R."/>
            <person name="Khan M.M."/>
            <person name="Islam R."/>
            <person name="Rashid M.M."/>
            <person name="Khan S.A."/>
            <person name="Rahman M.S."/>
            <person name="Alam M."/>
            <person name="Yahiya A.S."/>
            <person name="Khan M.S."/>
            <person name="Azam M.S."/>
            <person name="Haque T."/>
            <person name="Lashkar M.Z.H."/>
            <person name="Akhand A.I."/>
            <person name="Morshed G."/>
            <person name="Roy S."/>
            <person name="Uddin K.S."/>
            <person name="Rabeya T."/>
            <person name="Hossain A.S."/>
            <person name="Chowdhury A."/>
            <person name="Snigdha A.R."/>
            <person name="Mortoza M.S."/>
            <person name="Matin S.A."/>
            <person name="Hoque S.M.E."/>
            <person name="Islam M.K."/>
            <person name="Roy D.K."/>
            <person name="Haider R."/>
            <person name="Moosa M.M."/>
            <person name="Elias S.M."/>
            <person name="Hasan A.M."/>
            <person name="Jahan S."/>
            <person name="Shafiuddin M."/>
            <person name="Mahmood N."/>
            <person name="Shommy N.S."/>
        </authorList>
    </citation>
    <scope>NUCLEOTIDE SEQUENCE [LARGE SCALE GENOMIC DNA]</scope>
    <source>
        <strain evidence="2">cv. O-4</strain>
    </source>
</reference>
<protein>
    <submittedName>
        <fullName evidence="1">Uncharacterized protein</fullName>
    </submittedName>
</protein>
<evidence type="ECO:0000313" key="1">
    <source>
        <dbReference type="EMBL" id="OMO61066.1"/>
    </source>
</evidence>
<dbReference type="EMBL" id="AWUE01021774">
    <property type="protein sequence ID" value="OMO61066.1"/>
    <property type="molecule type" value="Genomic_DNA"/>
</dbReference>